<accession>A0A2P2MGE5</accession>
<name>A0A2P2MGE5_RHIMU</name>
<dbReference type="AlphaFoldDB" id="A0A2P2MGE5"/>
<reference evidence="1" key="1">
    <citation type="submission" date="2018-02" db="EMBL/GenBank/DDBJ databases">
        <title>Rhizophora mucronata_Transcriptome.</title>
        <authorList>
            <person name="Meera S.P."/>
            <person name="Sreeshan A."/>
            <person name="Augustine A."/>
        </authorList>
    </citation>
    <scope>NUCLEOTIDE SEQUENCE</scope>
    <source>
        <tissue evidence="1">Leaf</tissue>
    </source>
</reference>
<organism evidence="1">
    <name type="scientific">Rhizophora mucronata</name>
    <name type="common">Asiatic mangrove</name>
    <dbReference type="NCBI Taxonomy" id="61149"/>
    <lineage>
        <taxon>Eukaryota</taxon>
        <taxon>Viridiplantae</taxon>
        <taxon>Streptophyta</taxon>
        <taxon>Embryophyta</taxon>
        <taxon>Tracheophyta</taxon>
        <taxon>Spermatophyta</taxon>
        <taxon>Magnoliopsida</taxon>
        <taxon>eudicotyledons</taxon>
        <taxon>Gunneridae</taxon>
        <taxon>Pentapetalae</taxon>
        <taxon>rosids</taxon>
        <taxon>fabids</taxon>
        <taxon>Malpighiales</taxon>
        <taxon>Rhizophoraceae</taxon>
        <taxon>Rhizophora</taxon>
    </lineage>
</organism>
<evidence type="ECO:0000313" key="1">
    <source>
        <dbReference type="EMBL" id="MBX29306.1"/>
    </source>
</evidence>
<protein>
    <submittedName>
        <fullName evidence="1">Uncharacterized protein</fullName>
    </submittedName>
</protein>
<proteinExistence type="predicted"/>
<dbReference type="EMBL" id="GGEC01048822">
    <property type="protein sequence ID" value="MBX29306.1"/>
    <property type="molecule type" value="Transcribed_RNA"/>
</dbReference>
<sequence length="60" mass="6987">MSFGSFKSTQYDRHPNAKLLEQYIHFHSVNRKYPGLLQESTTWFSKLGCVRDTTSSSFLL</sequence>